<feature type="transmembrane region" description="Helical" evidence="1">
    <location>
        <begin position="80"/>
        <end position="105"/>
    </location>
</feature>
<dbReference type="CDD" id="cd07341">
    <property type="entry name" value="M56_BlaR1_MecR1_like"/>
    <property type="match status" value="1"/>
</dbReference>
<dbReference type="Proteomes" id="UP000095621">
    <property type="component" value="Unassembled WGS sequence"/>
</dbReference>
<proteinExistence type="predicted"/>
<keyword evidence="1" id="KW-1133">Transmembrane helix</keyword>
<feature type="transmembrane region" description="Helical" evidence="1">
    <location>
        <begin position="286"/>
        <end position="308"/>
    </location>
</feature>
<gene>
    <name evidence="3" type="primary">blaR1</name>
    <name evidence="3" type="ORF">ERS852490_00506</name>
</gene>
<feature type="domain" description="Peptidase M56" evidence="2">
    <location>
        <begin position="83"/>
        <end position="273"/>
    </location>
</feature>
<dbReference type="PANTHER" id="PTHR34978">
    <property type="entry name" value="POSSIBLE SENSOR-TRANSDUCER PROTEIN BLAR"/>
    <property type="match status" value="1"/>
</dbReference>
<keyword evidence="1" id="KW-0472">Membrane</keyword>
<accession>A0A174YJW2</accession>
<keyword evidence="1" id="KW-0812">Transmembrane</keyword>
<feature type="transmembrane region" description="Helical" evidence="1">
    <location>
        <begin position="43"/>
        <end position="60"/>
    </location>
</feature>
<dbReference type="Pfam" id="PF05569">
    <property type="entry name" value="Peptidase_M56"/>
    <property type="match status" value="1"/>
</dbReference>
<dbReference type="InterPro" id="IPR052173">
    <property type="entry name" value="Beta-lactam_resp_regulator"/>
</dbReference>
<dbReference type="PANTHER" id="PTHR34978:SF3">
    <property type="entry name" value="SLR0241 PROTEIN"/>
    <property type="match status" value="1"/>
</dbReference>
<organism evidence="3 4">
    <name type="scientific">Lachnospira eligens</name>
    <dbReference type="NCBI Taxonomy" id="39485"/>
    <lineage>
        <taxon>Bacteria</taxon>
        <taxon>Bacillati</taxon>
        <taxon>Bacillota</taxon>
        <taxon>Clostridia</taxon>
        <taxon>Lachnospirales</taxon>
        <taxon>Lachnospiraceae</taxon>
        <taxon>Lachnospira</taxon>
    </lineage>
</organism>
<evidence type="ECO:0000313" key="4">
    <source>
        <dbReference type="Proteomes" id="UP000095621"/>
    </source>
</evidence>
<dbReference type="OrthoDB" id="9762883at2"/>
<dbReference type="InterPro" id="IPR008756">
    <property type="entry name" value="Peptidase_M56"/>
</dbReference>
<dbReference type="Gene3D" id="3.30.2010.10">
    <property type="entry name" value="Metalloproteases ('zincins'), catalytic domain"/>
    <property type="match status" value="1"/>
</dbReference>
<feature type="transmembrane region" description="Helical" evidence="1">
    <location>
        <begin position="6"/>
        <end position="31"/>
    </location>
</feature>
<protein>
    <submittedName>
        <fullName evidence="3">Regulatory protein BlaR1</fullName>
    </submittedName>
</protein>
<evidence type="ECO:0000313" key="3">
    <source>
        <dbReference type="EMBL" id="CUQ75425.1"/>
    </source>
</evidence>
<name>A0A174YJW2_9FIRM</name>
<dbReference type="AlphaFoldDB" id="A0A174YJW2"/>
<reference evidence="3 4" key="1">
    <citation type="submission" date="2015-09" db="EMBL/GenBank/DDBJ databases">
        <authorList>
            <consortium name="Pathogen Informatics"/>
        </authorList>
    </citation>
    <scope>NUCLEOTIDE SEQUENCE [LARGE SCALE GENOMIC DNA]</scope>
    <source>
        <strain evidence="3 4">2789STDY5834875</strain>
    </source>
</reference>
<evidence type="ECO:0000259" key="2">
    <source>
        <dbReference type="Pfam" id="PF05569"/>
    </source>
</evidence>
<dbReference type="RefSeq" id="WP_082414003.1">
    <property type="nucleotide sequence ID" value="NZ_CZBU01000001.1"/>
</dbReference>
<sequence>MLWTDLFYMIVITTFTGSVLTVAWLITSYLLDKTGYLNMSYRLGKVVVLFWIIPVMYYAIRMIDHLRFVWNGYAFDTSPLIINVTRAVAIVWITGLAVAIMIYVFKRFRILSIRKESFACNKEMNRIFYEIKEQMGLGKCKITLRQSYRTTTAYVTGIHRPCVVVNADHFSEKEMRVVFAHELTHVVHNDIWFRYLLAVASILNFFNPVIWIFYRRFIKYAEYACDYSVCMSENGLHEYYETIFNLAVRNNNLYDMLSASLYENKSSLRERMEHVMKSYNVKKRPMAVAAAILTLFVTMSSVMVAGAATTVTETSVKVAEATADEKRELQVLETEYYEAADYEDSAVTDMYEEDVNPDEIMPCASNGTISWDVYAGVRRSTSSFHASSGQRIVLSVFSVEPFHSVRAGIIQPDGSKRYIIANGNDSHIFELTMSGSYRIYIQNETTESVHVEGAYSTH</sequence>
<evidence type="ECO:0000256" key="1">
    <source>
        <dbReference type="SAM" id="Phobius"/>
    </source>
</evidence>
<dbReference type="EMBL" id="CZBU01000001">
    <property type="protein sequence ID" value="CUQ75425.1"/>
    <property type="molecule type" value="Genomic_DNA"/>
</dbReference>